<comment type="subunit">
    <text evidence="2">Homodimer.</text>
</comment>
<dbReference type="Proteomes" id="UP000663881">
    <property type="component" value="Unassembled WGS sequence"/>
</dbReference>
<evidence type="ECO:0000256" key="9">
    <source>
        <dbReference type="ARBA" id="ARBA00047412"/>
    </source>
</evidence>
<dbReference type="InterPro" id="IPR004839">
    <property type="entry name" value="Aminotransferase_I/II_large"/>
</dbReference>
<keyword evidence="3" id="KW-0032">Aminotransferase</keyword>
<dbReference type="PANTHER" id="PTHR11751">
    <property type="entry name" value="ALANINE AMINOTRANSFERASE"/>
    <property type="match status" value="1"/>
</dbReference>
<sequence>QLLMNHDAKKPSGIMIPVPQYPLYSATLSEYGAYQIEYYLDEDNNWALDIDELERALNESKDRCVPRGIVIINPGNPTGQVLSRENIKNIICFAKKHRLFILADEVLMDLGPPYKNMEMASFHSASKGWHGECGSRGGYYELINIDNDVRMQVNKLISACLCSTAWGQSVMGAIINPPKPGEQSYELYNKERTEVVNRLKEKADLVSKLFNSIE</sequence>
<dbReference type="CDD" id="cd00609">
    <property type="entry name" value="AAT_like"/>
    <property type="match status" value="1"/>
</dbReference>
<dbReference type="EMBL" id="CAJOAY010016834">
    <property type="protein sequence ID" value="CAF4304990.1"/>
    <property type="molecule type" value="Genomic_DNA"/>
</dbReference>
<evidence type="ECO:0000313" key="12">
    <source>
        <dbReference type="Proteomes" id="UP000663881"/>
    </source>
</evidence>
<dbReference type="EC" id="2.6.1.2" evidence="8"/>
<dbReference type="InterPro" id="IPR015421">
    <property type="entry name" value="PyrdxlP-dep_Trfase_major"/>
</dbReference>
<dbReference type="SUPFAM" id="SSF53383">
    <property type="entry name" value="PLP-dependent transferases"/>
    <property type="match status" value="1"/>
</dbReference>
<dbReference type="Gene3D" id="3.40.640.10">
    <property type="entry name" value="Type I PLP-dependent aspartate aminotransferase-like (Major domain)"/>
    <property type="match status" value="1"/>
</dbReference>
<evidence type="ECO:0000256" key="5">
    <source>
        <dbReference type="ARBA" id="ARBA00022898"/>
    </source>
</evidence>
<dbReference type="Pfam" id="PF00155">
    <property type="entry name" value="Aminotran_1_2"/>
    <property type="match status" value="1"/>
</dbReference>
<feature type="non-terminal residue" evidence="11">
    <location>
        <position position="1"/>
    </location>
</feature>
<evidence type="ECO:0000313" key="11">
    <source>
        <dbReference type="EMBL" id="CAF4304990.1"/>
    </source>
</evidence>
<protein>
    <recommendedName>
        <fullName evidence="8">alanine transaminase</fullName>
        <ecNumber evidence="8">2.6.1.2</ecNumber>
    </recommendedName>
</protein>
<feature type="non-terminal residue" evidence="11">
    <location>
        <position position="214"/>
    </location>
</feature>
<dbReference type="InterPro" id="IPR015424">
    <property type="entry name" value="PyrdxlP-dep_Trfase"/>
</dbReference>
<feature type="domain" description="Aminotransferase class I/classII large" evidence="10">
    <location>
        <begin position="10"/>
        <end position="202"/>
    </location>
</feature>
<keyword evidence="4" id="KW-0808">Transferase</keyword>
<comment type="caution">
    <text evidence="11">The sequence shown here is derived from an EMBL/GenBank/DDBJ whole genome shotgun (WGS) entry which is preliminary data.</text>
</comment>
<comment type="catalytic activity">
    <reaction evidence="9">
        <text>L-alanine + 2-oxoglutarate = pyruvate + L-glutamate</text>
        <dbReference type="Rhea" id="RHEA:19453"/>
        <dbReference type="ChEBI" id="CHEBI:15361"/>
        <dbReference type="ChEBI" id="CHEBI:16810"/>
        <dbReference type="ChEBI" id="CHEBI:29985"/>
        <dbReference type="ChEBI" id="CHEBI:57972"/>
        <dbReference type="EC" id="2.6.1.2"/>
    </reaction>
</comment>
<comment type="pathway">
    <text evidence="6">Amino-acid degradation; L-alanine degradation via transaminase pathway; pyruvate from L-alanine: step 1/1.</text>
</comment>
<dbReference type="GO" id="GO:0042853">
    <property type="term" value="P:L-alanine catabolic process"/>
    <property type="evidence" value="ECO:0007669"/>
    <property type="project" value="UniProtKB-UniPathway"/>
</dbReference>
<evidence type="ECO:0000256" key="3">
    <source>
        <dbReference type="ARBA" id="ARBA00022576"/>
    </source>
</evidence>
<proteinExistence type="inferred from homology"/>
<comment type="similarity">
    <text evidence="7">Belongs to the class-I pyridoxal-phosphate-dependent aminotransferase family. Alanine aminotransferase subfamily.</text>
</comment>
<organism evidence="11 12">
    <name type="scientific">Adineta steineri</name>
    <dbReference type="NCBI Taxonomy" id="433720"/>
    <lineage>
        <taxon>Eukaryota</taxon>
        <taxon>Metazoa</taxon>
        <taxon>Spiralia</taxon>
        <taxon>Gnathifera</taxon>
        <taxon>Rotifera</taxon>
        <taxon>Eurotatoria</taxon>
        <taxon>Bdelloidea</taxon>
        <taxon>Adinetida</taxon>
        <taxon>Adinetidae</taxon>
        <taxon>Adineta</taxon>
    </lineage>
</organism>
<evidence type="ECO:0000259" key="10">
    <source>
        <dbReference type="Pfam" id="PF00155"/>
    </source>
</evidence>
<evidence type="ECO:0000256" key="7">
    <source>
        <dbReference type="ARBA" id="ARBA00025785"/>
    </source>
</evidence>
<dbReference type="GO" id="GO:0004021">
    <property type="term" value="F:L-alanine:2-oxoglutarate aminotransferase activity"/>
    <property type="evidence" value="ECO:0007669"/>
    <property type="project" value="UniProtKB-EC"/>
</dbReference>
<evidence type="ECO:0000256" key="2">
    <source>
        <dbReference type="ARBA" id="ARBA00011738"/>
    </source>
</evidence>
<name>A0A820I6A2_9BILA</name>
<reference evidence="11" key="1">
    <citation type="submission" date="2021-02" db="EMBL/GenBank/DDBJ databases">
        <authorList>
            <person name="Nowell W R."/>
        </authorList>
    </citation>
    <scope>NUCLEOTIDE SEQUENCE</scope>
</reference>
<dbReference type="FunFam" id="3.40.640.10:FF:000236">
    <property type="entry name" value="Alanine aminotransferase 2"/>
    <property type="match status" value="1"/>
</dbReference>
<dbReference type="UniPathway" id="UPA00528">
    <property type="reaction ID" value="UER00586"/>
</dbReference>
<evidence type="ECO:0000256" key="4">
    <source>
        <dbReference type="ARBA" id="ARBA00022679"/>
    </source>
</evidence>
<dbReference type="InterPro" id="IPR045088">
    <property type="entry name" value="ALAT1/2-like"/>
</dbReference>
<dbReference type="PANTHER" id="PTHR11751:SF29">
    <property type="entry name" value="ALANINE TRANSAMINASE"/>
    <property type="match status" value="1"/>
</dbReference>
<keyword evidence="5" id="KW-0663">Pyridoxal phosphate</keyword>
<evidence type="ECO:0000256" key="8">
    <source>
        <dbReference type="ARBA" id="ARBA00026106"/>
    </source>
</evidence>
<dbReference type="AlphaFoldDB" id="A0A820I6A2"/>
<comment type="cofactor">
    <cofactor evidence="1">
        <name>pyridoxal 5'-phosphate</name>
        <dbReference type="ChEBI" id="CHEBI:597326"/>
    </cofactor>
</comment>
<gene>
    <name evidence="11" type="ORF">OKA104_LOCUS46407</name>
</gene>
<evidence type="ECO:0000256" key="6">
    <source>
        <dbReference type="ARBA" id="ARBA00025708"/>
    </source>
</evidence>
<dbReference type="GO" id="GO:0030170">
    <property type="term" value="F:pyridoxal phosphate binding"/>
    <property type="evidence" value="ECO:0007669"/>
    <property type="project" value="InterPro"/>
</dbReference>
<accession>A0A820I6A2</accession>
<evidence type="ECO:0000256" key="1">
    <source>
        <dbReference type="ARBA" id="ARBA00001933"/>
    </source>
</evidence>